<comment type="function">
    <text evidence="11">Involved in the degradation of specific anti-sigma factors.</text>
</comment>
<feature type="transmembrane region" description="Helical" evidence="12">
    <location>
        <begin position="100"/>
        <end position="122"/>
    </location>
</feature>
<dbReference type="PANTHER" id="PTHR36844">
    <property type="entry name" value="PROTEASE PRSW"/>
    <property type="match status" value="1"/>
</dbReference>
<keyword evidence="8 12" id="KW-1133">Transmembrane helix</keyword>
<sequence length="232" mass="26576">MSLFSILLAAIAPGIALLVYVYLKDKYDTEPLHLVIKFFLLGIAIVFPIMIIQRAMVLGLGESPYVFSFLISAGVEEGAKWFIIYHILYNHTEFDEPYDGIVYAVALSLGFATLENVLYALYNSMPIMSLLARGLLPVSGHALFGVIMGYYVGKAKFTTTSRKRRWFLVCALVLPLFWHGVYDFILQTVTQNWLWYIVPLMLFLWYGGMIKIARANNRSPFRFVKREEEMNT</sequence>
<evidence type="ECO:0000313" key="13">
    <source>
        <dbReference type="EMBL" id="ANF97470.1"/>
    </source>
</evidence>
<dbReference type="InterPro" id="IPR023596">
    <property type="entry name" value="Peptidase_PrsW_arch/bac"/>
</dbReference>
<feature type="transmembrane region" description="Helical" evidence="12">
    <location>
        <begin position="193"/>
        <end position="213"/>
    </location>
</feature>
<name>A0A172ZK02_9BACL</name>
<keyword evidence="5 11" id="KW-0645">Protease</keyword>
<evidence type="ECO:0000256" key="6">
    <source>
        <dbReference type="ARBA" id="ARBA00022692"/>
    </source>
</evidence>
<keyword evidence="7 11" id="KW-0378">Hydrolase</keyword>
<dbReference type="Pfam" id="PF13367">
    <property type="entry name" value="PrsW-protease"/>
    <property type="match status" value="1"/>
</dbReference>
<evidence type="ECO:0000256" key="12">
    <source>
        <dbReference type="SAM" id="Phobius"/>
    </source>
</evidence>
<dbReference type="InterPro" id="IPR026898">
    <property type="entry name" value="PrsW"/>
</dbReference>
<evidence type="ECO:0000256" key="5">
    <source>
        <dbReference type="ARBA" id="ARBA00022670"/>
    </source>
</evidence>
<keyword evidence="6 12" id="KW-0812">Transmembrane</keyword>
<dbReference type="KEGG" id="pbv:AR543_16625"/>
<feature type="transmembrane region" description="Helical" evidence="12">
    <location>
        <begin position="35"/>
        <end position="53"/>
    </location>
</feature>
<dbReference type="PIRSF" id="PIRSF016933">
    <property type="entry name" value="PrsW"/>
    <property type="match status" value="1"/>
</dbReference>
<reference evidence="14" key="1">
    <citation type="submission" date="2015-10" db="EMBL/GenBank/DDBJ databases">
        <title>Genome of Paenibacillus bovis sp. nov.</title>
        <authorList>
            <person name="Wu Z."/>
            <person name="Gao C."/>
            <person name="Liu Z."/>
            <person name="Zheng H."/>
        </authorList>
    </citation>
    <scope>NUCLEOTIDE SEQUENCE [LARGE SCALE GENOMIC DNA]</scope>
    <source>
        <strain evidence="14">BD3526</strain>
    </source>
</reference>
<evidence type="ECO:0000256" key="8">
    <source>
        <dbReference type="ARBA" id="ARBA00022989"/>
    </source>
</evidence>
<feature type="transmembrane region" description="Helical" evidence="12">
    <location>
        <begin position="6"/>
        <end position="23"/>
    </location>
</feature>
<dbReference type="AlphaFoldDB" id="A0A172ZK02"/>
<dbReference type="STRING" id="1616788.AR543_16625"/>
<comment type="similarity">
    <text evidence="2 11">Belongs to the protease PrsW family.</text>
</comment>
<dbReference type="NCBIfam" id="NF033739">
    <property type="entry name" value="intramemb_PrsW"/>
    <property type="match status" value="1"/>
</dbReference>
<dbReference type="Proteomes" id="UP000078148">
    <property type="component" value="Chromosome"/>
</dbReference>
<dbReference type="GO" id="GO:0006508">
    <property type="term" value="P:proteolysis"/>
    <property type="evidence" value="ECO:0007669"/>
    <property type="project" value="UniProtKB-KW"/>
</dbReference>
<feature type="transmembrane region" description="Helical" evidence="12">
    <location>
        <begin position="165"/>
        <end position="181"/>
    </location>
</feature>
<evidence type="ECO:0000256" key="7">
    <source>
        <dbReference type="ARBA" id="ARBA00022801"/>
    </source>
</evidence>
<dbReference type="OrthoDB" id="5504276at2"/>
<dbReference type="GO" id="GO:0005886">
    <property type="term" value="C:plasma membrane"/>
    <property type="evidence" value="ECO:0007669"/>
    <property type="project" value="UniProtKB-SubCell"/>
</dbReference>
<proteinExistence type="inferred from homology"/>
<comment type="subcellular location">
    <subcellularLocation>
        <location evidence="1">Cell membrane</location>
        <topology evidence="1">Multi-pass membrane protein</topology>
    </subcellularLocation>
</comment>
<dbReference type="EMBL" id="CP013023">
    <property type="protein sequence ID" value="ANF97470.1"/>
    <property type="molecule type" value="Genomic_DNA"/>
</dbReference>
<feature type="transmembrane region" description="Helical" evidence="12">
    <location>
        <begin position="65"/>
        <end position="88"/>
    </location>
</feature>
<dbReference type="GO" id="GO:0008233">
    <property type="term" value="F:peptidase activity"/>
    <property type="evidence" value="ECO:0007669"/>
    <property type="project" value="UniProtKB-KW"/>
</dbReference>
<keyword evidence="4 11" id="KW-1003">Cell membrane</keyword>
<keyword evidence="14" id="KW-1185">Reference proteome</keyword>
<evidence type="ECO:0000256" key="11">
    <source>
        <dbReference type="PIRNR" id="PIRNR016933"/>
    </source>
</evidence>
<accession>A0A172ZK02</accession>
<evidence type="ECO:0000256" key="4">
    <source>
        <dbReference type="ARBA" id="ARBA00022475"/>
    </source>
</evidence>
<organism evidence="13 14">
    <name type="scientific">Paenibacillus bovis</name>
    <dbReference type="NCBI Taxonomy" id="1616788"/>
    <lineage>
        <taxon>Bacteria</taxon>
        <taxon>Bacillati</taxon>
        <taxon>Bacillota</taxon>
        <taxon>Bacilli</taxon>
        <taxon>Bacillales</taxon>
        <taxon>Paenibacillaceae</taxon>
        <taxon>Paenibacillus</taxon>
    </lineage>
</organism>
<evidence type="ECO:0000256" key="3">
    <source>
        <dbReference type="ARBA" id="ARBA00018997"/>
    </source>
</evidence>
<evidence type="ECO:0000256" key="9">
    <source>
        <dbReference type="ARBA" id="ARBA00023136"/>
    </source>
</evidence>
<evidence type="ECO:0000256" key="2">
    <source>
        <dbReference type="ARBA" id="ARBA00009165"/>
    </source>
</evidence>
<evidence type="ECO:0000313" key="14">
    <source>
        <dbReference type="Proteomes" id="UP000078148"/>
    </source>
</evidence>
<keyword evidence="9 11" id="KW-0472">Membrane</keyword>
<feature type="transmembrane region" description="Helical" evidence="12">
    <location>
        <begin position="134"/>
        <end position="153"/>
    </location>
</feature>
<protein>
    <recommendedName>
        <fullName evidence="3 11">Protease PrsW</fullName>
        <ecNumber evidence="11">3.4.-.-</ecNumber>
    </recommendedName>
    <alternativeName>
        <fullName evidence="10 11">Protease responsible for activating sigma-W</fullName>
    </alternativeName>
</protein>
<gene>
    <name evidence="13" type="ORF">AR543_16625</name>
</gene>
<reference evidence="13 14" key="2">
    <citation type="journal article" date="2016" name="Int. J. Syst. Evol. Microbiol.">
        <title>Paenibacillus bovis sp. nov., isolated from raw yak (Bos grunniens) milk.</title>
        <authorList>
            <person name="Gao C."/>
            <person name="Han J."/>
            <person name="Liu Z."/>
            <person name="Xu X."/>
            <person name="Hang F."/>
            <person name="Wu Z."/>
        </authorList>
    </citation>
    <scope>NUCLEOTIDE SEQUENCE [LARGE SCALE GENOMIC DNA]</scope>
    <source>
        <strain evidence="13 14">BD3526</strain>
    </source>
</reference>
<dbReference type="PANTHER" id="PTHR36844:SF1">
    <property type="entry name" value="PROTEASE PRSW"/>
    <property type="match status" value="1"/>
</dbReference>
<evidence type="ECO:0000256" key="1">
    <source>
        <dbReference type="ARBA" id="ARBA00004651"/>
    </source>
</evidence>
<dbReference type="EC" id="3.4.-.-" evidence="11"/>
<evidence type="ECO:0000256" key="10">
    <source>
        <dbReference type="ARBA" id="ARBA00030345"/>
    </source>
</evidence>
<dbReference type="RefSeq" id="WP_060535578.1">
    <property type="nucleotide sequence ID" value="NZ_CP013023.1"/>
</dbReference>